<dbReference type="EC" id="4.2.1.20" evidence="11"/>
<dbReference type="UniPathway" id="UPA00035">
    <property type="reaction ID" value="UER00044"/>
</dbReference>
<dbReference type="GO" id="GO:0004834">
    <property type="term" value="F:tryptophan synthase activity"/>
    <property type="evidence" value="ECO:0007669"/>
    <property type="project" value="UniProtKB-UniRule"/>
</dbReference>
<comment type="subunit">
    <text evidence="4 11">Tetramer of two alpha and two beta chains.</text>
</comment>
<evidence type="ECO:0000256" key="7">
    <source>
        <dbReference type="ARBA" id="ARBA00022898"/>
    </source>
</evidence>
<sequence>MFISNKDFFGIYGGQYVSNIILDELNIIKKKYKSLILKKNFLNKLYSILCKISNRPTPLYKAKNFSKKFGNNFFFKREDLNLTGSHKINNVIGQILIAKKLGKKTVIAETGAGQHGVAVASSCALMNIKCKIFMGEKDFKKQKLNVIKMKKMGAKIVKIKEGNGTLKEAINSAIRYWTKKFSQCFYVIGSVIGPSPYPEMVRNFQSIIGKETKIQALKSNIKIDNIISCIGGGSNSLGMFFDFLNQNINLFGIEAGGNGKKKNSCSIKYGKVSVLHGCKTLVITKKNGIVKNAHSISSGLRYPAIGPEHAYLKDKKLVKYRNIKDKYVIKAFNLFCNLEGVIPSFESSHAIAFAIKISNKEKKKNTIITLSGGGEKDL</sequence>
<evidence type="ECO:0000256" key="2">
    <source>
        <dbReference type="ARBA" id="ARBA00004733"/>
    </source>
</evidence>
<keyword evidence="14" id="KW-1185">Reference proteome</keyword>
<dbReference type="SUPFAM" id="SSF53686">
    <property type="entry name" value="Tryptophan synthase beta subunit-like PLP-dependent enzymes"/>
    <property type="match status" value="1"/>
</dbReference>
<evidence type="ECO:0000256" key="11">
    <source>
        <dbReference type="HAMAP-Rule" id="MF_00133"/>
    </source>
</evidence>
<accession>A0A346E0G4</accession>
<gene>
    <name evidence="11" type="primary">trpB</name>
    <name evidence="13" type="ORF">C9I84_067</name>
</gene>
<dbReference type="PIRSF" id="PIRSF001413">
    <property type="entry name" value="Trp_syn_beta"/>
    <property type="match status" value="1"/>
</dbReference>
<comment type="similarity">
    <text evidence="3 11">Belongs to the TrpB family.</text>
</comment>
<dbReference type="InterPro" id="IPR006654">
    <property type="entry name" value="Trp_synth_beta"/>
</dbReference>
<feature type="modified residue" description="N6-(pyridoxal phosphate)lysine" evidence="11">
    <location>
        <position position="87"/>
    </location>
</feature>
<dbReference type="HAMAP" id="MF_00133">
    <property type="entry name" value="Trp_synth_beta"/>
    <property type="match status" value="1"/>
</dbReference>
<dbReference type="InterPro" id="IPR001926">
    <property type="entry name" value="TrpB-like_PALP"/>
</dbReference>
<dbReference type="InterPro" id="IPR036052">
    <property type="entry name" value="TrpB-like_PALP_sf"/>
</dbReference>
<evidence type="ECO:0000259" key="12">
    <source>
        <dbReference type="Pfam" id="PF00291"/>
    </source>
</evidence>
<keyword evidence="5 11" id="KW-0028">Amino-acid biosynthesis</keyword>
<dbReference type="NCBIfam" id="TIGR00263">
    <property type="entry name" value="trpB"/>
    <property type="match status" value="1"/>
</dbReference>
<evidence type="ECO:0000313" key="13">
    <source>
        <dbReference type="EMBL" id="AXN02469.1"/>
    </source>
</evidence>
<evidence type="ECO:0000256" key="5">
    <source>
        <dbReference type="ARBA" id="ARBA00022605"/>
    </source>
</evidence>
<dbReference type="KEGG" id="vfg:C9I84_067"/>
<dbReference type="Gene3D" id="3.40.50.1100">
    <property type="match status" value="2"/>
</dbReference>
<evidence type="ECO:0000256" key="8">
    <source>
        <dbReference type="ARBA" id="ARBA00023141"/>
    </source>
</evidence>
<dbReference type="FunFam" id="3.40.50.1100:FF:000004">
    <property type="entry name" value="Tryptophan synthase beta chain"/>
    <property type="match status" value="1"/>
</dbReference>
<evidence type="ECO:0000256" key="3">
    <source>
        <dbReference type="ARBA" id="ARBA00009982"/>
    </source>
</evidence>
<protein>
    <recommendedName>
        <fullName evidence="11">Tryptophan synthase beta chain</fullName>
        <ecNumber evidence="11">4.2.1.20</ecNumber>
    </recommendedName>
</protein>
<keyword evidence="6 11" id="KW-0822">Tryptophan biosynthesis</keyword>
<dbReference type="Proteomes" id="UP000257084">
    <property type="component" value="Chromosome"/>
</dbReference>
<dbReference type="PANTHER" id="PTHR48077:SF3">
    <property type="entry name" value="TRYPTOPHAN SYNTHASE"/>
    <property type="match status" value="1"/>
</dbReference>
<dbReference type="AlphaFoldDB" id="A0A346E0G4"/>
<comment type="catalytic activity">
    <reaction evidence="10 11">
        <text>(1S,2R)-1-C-(indol-3-yl)glycerol 3-phosphate + L-serine = D-glyceraldehyde 3-phosphate + L-tryptophan + H2O</text>
        <dbReference type="Rhea" id="RHEA:10532"/>
        <dbReference type="ChEBI" id="CHEBI:15377"/>
        <dbReference type="ChEBI" id="CHEBI:33384"/>
        <dbReference type="ChEBI" id="CHEBI:57912"/>
        <dbReference type="ChEBI" id="CHEBI:58866"/>
        <dbReference type="ChEBI" id="CHEBI:59776"/>
        <dbReference type="EC" id="4.2.1.20"/>
    </reaction>
</comment>
<dbReference type="InterPro" id="IPR023026">
    <property type="entry name" value="Trp_synth_beta/beta-like"/>
</dbReference>
<dbReference type="Pfam" id="PF00291">
    <property type="entry name" value="PALP"/>
    <property type="match status" value="1"/>
</dbReference>
<comment type="function">
    <text evidence="11">The beta subunit is responsible for the synthesis of L-tryptophan from indole and L-serine.</text>
</comment>
<feature type="domain" description="Tryptophan synthase beta chain-like PALP" evidence="12">
    <location>
        <begin position="54"/>
        <end position="371"/>
    </location>
</feature>
<organism evidence="13 14">
    <name type="scientific">Candidatus Vidania fulgoroideorum</name>
    <dbReference type="NCBI Taxonomy" id="881286"/>
    <lineage>
        <taxon>Bacteria</taxon>
        <taxon>Pseudomonadati</taxon>
        <taxon>Pseudomonadota</taxon>
        <taxon>Betaproteobacteria</taxon>
        <taxon>Candidatus Vidania</taxon>
    </lineage>
</organism>
<name>A0A346E0G4_9PROT</name>
<keyword evidence="8 11" id="KW-0057">Aromatic amino acid biosynthesis</keyword>
<proteinExistence type="inferred from homology"/>
<comment type="cofactor">
    <cofactor evidence="1 11">
        <name>pyridoxal 5'-phosphate</name>
        <dbReference type="ChEBI" id="CHEBI:597326"/>
    </cofactor>
</comment>
<evidence type="ECO:0000256" key="6">
    <source>
        <dbReference type="ARBA" id="ARBA00022822"/>
    </source>
</evidence>
<evidence type="ECO:0000256" key="1">
    <source>
        <dbReference type="ARBA" id="ARBA00001933"/>
    </source>
</evidence>
<evidence type="ECO:0000313" key="14">
    <source>
        <dbReference type="Proteomes" id="UP000257084"/>
    </source>
</evidence>
<evidence type="ECO:0000256" key="9">
    <source>
        <dbReference type="ARBA" id="ARBA00023239"/>
    </source>
</evidence>
<keyword evidence="9 11" id="KW-0456">Lyase</keyword>
<evidence type="ECO:0000256" key="10">
    <source>
        <dbReference type="ARBA" id="ARBA00049047"/>
    </source>
</evidence>
<reference evidence="13 14" key="1">
    <citation type="submission" date="2018-03" db="EMBL/GenBank/DDBJ databases">
        <title>A parallel universe: an anciently diverged bacterial symbiosis in a Hawaiian planthopper (Hemiptera: Cixiidae) reveals rearranged nutritional responsibilities.</title>
        <authorList>
            <person name="Bennett G."/>
            <person name="Mao M."/>
        </authorList>
    </citation>
    <scope>NUCLEOTIDE SEQUENCE [LARGE SCALE GENOMIC DNA]</scope>
    <source>
        <strain evidence="13 14">OLIH</strain>
    </source>
</reference>
<keyword evidence="7 11" id="KW-0663">Pyridoxal phosphate</keyword>
<comment type="pathway">
    <text evidence="2 11">Amino-acid biosynthesis; L-tryptophan biosynthesis; L-tryptophan from chorismate: step 5/5.</text>
</comment>
<dbReference type="EMBL" id="CP028360">
    <property type="protein sequence ID" value="AXN02469.1"/>
    <property type="molecule type" value="Genomic_DNA"/>
</dbReference>
<dbReference type="PANTHER" id="PTHR48077">
    <property type="entry name" value="TRYPTOPHAN SYNTHASE-RELATED"/>
    <property type="match status" value="1"/>
</dbReference>
<evidence type="ECO:0000256" key="4">
    <source>
        <dbReference type="ARBA" id="ARBA00011270"/>
    </source>
</evidence>
<dbReference type="GO" id="GO:0005737">
    <property type="term" value="C:cytoplasm"/>
    <property type="evidence" value="ECO:0007669"/>
    <property type="project" value="TreeGrafter"/>
</dbReference>